<name>A0A1Y1HW14_KLENI</name>
<dbReference type="SUPFAM" id="SSF81901">
    <property type="entry name" value="HCP-like"/>
    <property type="match status" value="1"/>
</dbReference>
<dbReference type="SMART" id="SM00671">
    <property type="entry name" value="SEL1"/>
    <property type="match status" value="5"/>
</dbReference>
<dbReference type="PANTHER" id="PTHR45088:SF1">
    <property type="entry name" value="OS04G0476000 PROTEIN"/>
    <property type="match status" value="1"/>
</dbReference>
<dbReference type="Gene3D" id="1.25.40.10">
    <property type="entry name" value="Tetratricopeptide repeat domain"/>
    <property type="match status" value="1"/>
</dbReference>
<organism evidence="1 2">
    <name type="scientific">Klebsormidium nitens</name>
    <name type="common">Green alga</name>
    <name type="synonym">Ulothrix nitens</name>
    <dbReference type="NCBI Taxonomy" id="105231"/>
    <lineage>
        <taxon>Eukaryota</taxon>
        <taxon>Viridiplantae</taxon>
        <taxon>Streptophyta</taxon>
        <taxon>Klebsormidiophyceae</taxon>
        <taxon>Klebsormidiales</taxon>
        <taxon>Klebsormidiaceae</taxon>
        <taxon>Klebsormidium</taxon>
    </lineage>
</organism>
<dbReference type="Pfam" id="PF08238">
    <property type="entry name" value="Sel1"/>
    <property type="match status" value="5"/>
</dbReference>
<reference evidence="1 2" key="1">
    <citation type="journal article" date="2014" name="Nat. Commun.">
        <title>Klebsormidium flaccidum genome reveals primary factors for plant terrestrial adaptation.</title>
        <authorList>
            <person name="Hori K."/>
            <person name="Maruyama F."/>
            <person name="Fujisawa T."/>
            <person name="Togashi T."/>
            <person name="Yamamoto N."/>
            <person name="Seo M."/>
            <person name="Sato S."/>
            <person name="Yamada T."/>
            <person name="Mori H."/>
            <person name="Tajima N."/>
            <person name="Moriyama T."/>
            <person name="Ikeuchi M."/>
            <person name="Watanabe M."/>
            <person name="Wada H."/>
            <person name="Kobayashi K."/>
            <person name="Saito M."/>
            <person name="Masuda T."/>
            <person name="Sasaki-Sekimoto Y."/>
            <person name="Mashiguchi K."/>
            <person name="Awai K."/>
            <person name="Shimojima M."/>
            <person name="Masuda S."/>
            <person name="Iwai M."/>
            <person name="Nobusawa T."/>
            <person name="Narise T."/>
            <person name="Kondo S."/>
            <person name="Saito H."/>
            <person name="Sato R."/>
            <person name="Murakawa M."/>
            <person name="Ihara Y."/>
            <person name="Oshima-Yamada Y."/>
            <person name="Ohtaka K."/>
            <person name="Satoh M."/>
            <person name="Sonobe K."/>
            <person name="Ishii M."/>
            <person name="Ohtani R."/>
            <person name="Kanamori-Sato M."/>
            <person name="Honoki R."/>
            <person name="Miyazaki D."/>
            <person name="Mochizuki H."/>
            <person name="Umetsu J."/>
            <person name="Higashi K."/>
            <person name="Shibata D."/>
            <person name="Kamiya Y."/>
            <person name="Sato N."/>
            <person name="Nakamura Y."/>
            <person name="Tabata S."/>
            <person name="Ida S."/>
            <person name="Kurokawa K."/>
            <person name="Ohta H."/>
        </authorList>
    </citation>
    <scope>NUCLEOTIDE SEQUENCE [LARGE SCALE GENOMIC DNA]</scope>
    <source>
        <strain evidence="1 2">NIES-2285</strain>
    </source>
</reference>
<evidence type="ECO:0000313" key="1">
    <source>
        <dbReference type="EMBL" id="GAQ82815.1"/>
    </source>
</evidence>
<dbReference type="OMA" id="DHAMFLA"/>
<sequence length="251" mass="27891">MHLVHWGKKYKHGTHGEARNPRKALDCFLGGAEKGCAAAMVDGGLMLWERGDKAEAVRWYKQAAEMGDRVGQTNLAIALQSGEGTERQPREAIRWFKLAADGGNDRAQYSLALSYQKGIGVEQDAGRAAYWYNRAARLENRRAMYNLALCYQDGVGVRKDRALSRSWMRRAAAAGHARAQLERARLAEEEGNTTEALVYCNLAMEGGSREAEASLVSLTSHLSDRQLLVAAQRAEAWQPAGRRKRQRCSRA</sequence>
<dbReference type="STRING" id="105231.A0A1Y1HW14"/>
<dbReference type="InterPro" id="IPR011990">
    <property type="entry name" value="TPR-like_helical_dom_sf"/>
</dbReference>
<proteinExistence type="predicted"/>
<dbReference type="InterPro" id="IPR053301">
    <property type="entry name" value="F-box_motif"/>
</dbReference>
<protein>
    <recommendedName>
        <fullName evidence="3">Sel1 repeat family protein</fullName>
    </recommendedName>
</protein>
<gene>
    <name evidence="1" type="ORF">KFL_001250110</name>
</gene>
<dbReference type="InterPro" id="IPR006597">
    <property type="entry name" value="Sel1-like"/>
</dbReference>
<dbReference type="AlphaFoldDB" id="A0A1Y1HW14"/>
<evidence type="ECO:0008006" key="3">
    <source>
        <dbReference type="Google" id="ProtNLM"/>
    </source>
</evidence>
<accession>A0A1Y1HW14</accession>
<keyword evidence="2" id="KW-1185">Reference proteome</keyword>
<dbReference type="OrthoDB" id="272077at2759"/>
<evidence type="ECO:0000313" key="2">
    <source>
        <dbReference type="Proteomes" id="UP000054558"/>
    </source>
</evidence>
<dbReference type="EMBL" id="DF237074">
    <property type="protein sequence ID" value="GAQ82815.1"/>
    <property type="molecule type" value="Genomic_DNA"/>
</dbReference>
<dbReference type="PANTHER" id="PTHR45088">
    <property type="entry name" value="OSJNBA0022H21.17 PROTEIN"/>
    <property type="match status" value="1"/>
</dbReference>
<dbReference type="Proteomes" id="UP000054558">
    <property type="component" value="Unassembled WGS sequence"/>
</dbReference>